<dbReference type="AlphaFoldDB" id="A0AAE1V1H3"/>
<evidence type="ECO:0000313" key="2">
    <source>
        <dbReference type="EMBL" id="KAK4345144.1"/>
    </source>
</evidence>
<accession>A0AAE1V1H3</accession>
<gene>
    <name evidence="2" type="ORF">RND71_035320</name>
</gene>
<dbReference type="PANTHER" id="PTHR33184">
    <property type="entry name" value="PROTEIN TAPETUM DETERMINANT 1-LIKE-RELATED"/>
    <property type="match status" value="1"/>
</dbReference>
<keyword evidence="1" id="KW-0732">Signal</keyword>
<evidence type="ECO:0000256" key="1">
    <source>
        <dbReference type="ARBA" id="ARBA00022729"/>
    </source>
</evidence>
<dbReference type="EMBL" id="JAVYJV010000019">
    <property type="protein sequence ID" value="KAK4345144.1"/>
    <property type="molecule type" value="Genomic_DNA"/>
</dbReference>
<dbReference type="PANTHER" id="PTHR33184:SF72">
    <property type="entry name" value="BETA-1,3-N-ACETYLGLUCOSAMINYLTRANSFERASE FAMILY PROTEIN"/>
    <property type="match status" value="1"/>
</dbReference>
<dbReference type="Proteomes" id="UP001291623">
    <property type="component" value="Unassembled WGS sequence"/>
</dbReference>
<dbReference type="GO" id="GO:0001709">
    <property type="term" value="P:cell fate determination"/>
    <property type="evidence" value="ECO:0007669"/>
    <property type="project" value="TreeGrafter"/>
</dbReference>
<evidence type="ECO:0000313" key="3">
    <source>
        <dbReference type="Proteomes" id="UP001291623"/>
    </source>
</evidence>
<dbReference type="Pfam" id="PF24068">
    <property type="entry name" value="TPD1_C"/>
    <property type="match status" value="1"/>
</dbReference>
<organism evidence="2 3">
    <name type="scientific">Anisodus tanguticus</name>
    <dbReference type="NCBI Taxonomy" id="243964"/>
    <lineage>
        <taxon>Eukaryota</taxon>
        <taxon>Viridiplantae</taxon>
        <taxon>Streptophyta</taxon>
        <taxon>Embryophyta</taxon>
        <taxon>Tracheophyta</taxon>
        <taxon>Spermatophyta</taxon>
        <taxon>Magnoliopsida</taxon>
        <taxon>eudicotyledons</taxon>
        <taxon>Gunneridae</taxon>
        <taxon>Pentapetalae</taxon>
        <taxon>asterids</taxon>
        <taxon>lamiids</taxon>
        <taxon>Solanales</taxon>
        <taxon>Solanaceae</taxon>
        <taxon>Solanoideae</taxon>
        <taxon>Hyoscyameae</taxon>
        <taxon>Anisodus</taxon>
    </lineage>
</organism>
<proteinExistence type="predicted"/>
<reference evidence="2" key="1">
    <citation type="submission" date="2023-12" db="EMBL/GenBank/DDBJ databases">
        <title>Genome assembly of Anisodus tanguticus.</title>
        <authorList>
            <person name="Wang Y.-J."/>
        </authorList>
    </citation>
    <scope>NUCLEOTIDE SEQUENCE</scope>
    <source>
        <strain evidence="2">KB-2021</strain>
        <tissue evidence="2">Leaf</tissue>
    </source>
</reference>
<dbReference type="InterPro" id="IPR040361">
    <property type="entry name" value="TPD1"/>
</dbReference>
<name>A0AAE1V1H3_9SOLA</name>
<sequence>MLIDSFKVYSFPILSYTQPVFTSTKRMATIVKLSITLLLLTLLSKGVCGCDLNNITIGTIRSGKEIKGKPEWNVVVVNNCDCPMQNMLLSCNDFQTTEPVDTAIFKPAGNNTCSINNGNSIKPKDTVKFSYAWDPPFLLRPTSVVASC</sequence>
<comment type="caution">
    <text evidence="2">The sequence shown here is derived from an EMBL/GenBank/DDBJ whole genome shotgun (WGS) entry which is preliminary data.</text>
</comment>
<keyword evidence="3" id="KW-1185">Reference proteome</keyword>
<protein>
    <submittedName>
        <fullName evidence="2">Uncharacterized protein</fullName>
    </submittedName>
</protein>